<gene>
    <name evidence="3" type="ORF">FHR82_009010</name>
</gene>
<evidence type="ECO:0000256" key="1">
    <source>
        <dbReference type="SAM" id="MobiDB-lite"/>
    </source>
</evidence>
<evidence type="ECO:0000259" key="2">
    <source>
        <dbReference type="Pfam" id="PF00723"/>
    </source>
</evidence>
<evidence type="ECO:0000313" key="3">
    <source>
        <dbReference type="EMBL" id="MBB4912736.1"/>
    </source>
</evidence>
<feature type="region of interest" description="Disordered" evidence="1">
    <location>
        <begin position="79"/>
        <end position="115"/>
    </location>
</feature>
<dbReference type="AlphaFoldDB" id="A0A7W7VJM9"/>
<dbReference type="Gene3D" id="1.50.10.10">
    <property type="match status" value="1"/>
</dbReference>
<dbReference type="RefSeq" id="WP_184816753.1">
    <property type="nucleotide sequence ID" value="NZ_JACHJQ010000016.1"/>
</dbReference>
<keyword evidence="4" id="KW-1185">Reference proteome</keyword>
<sequence>MLAEGLALGVCGTDKEIARGEYGLAGTGRHQEARALFDRLLDLRNDVGLLSEKYDPATGRQVGNTPQAFSMVGLINSARQLTGSHTTTSASRERQHLDPHRERPSTPPLTEPVPE</sequence>
<dbReference type="SUPFAM" id="SSF48208">
    <property type="entry name" value="Six-hairpin glycosidases"/>
    <property type="match status" value="1"/>
</dbReference>
<accession>A0A7W7VJM9</accession>
<name>A0A7W7VJM9_9PSEU</name>
<comment type="caution">
    <text evidence="3">The sequence shown here is derived from an EMBL/GenBank/DDBJ whole genome shotgun (WGS) entry which is preliminary data.</text>
</comment>
<proteinExistence type="predicted"/>
<dbReference type="GO" id="GO:0005975">
    <property type="term" value="P:carbohydrate metabolic process"/>
    <property type="evidence" value="ECO:0007669"/>
    <property type="project" value="InterPro"/>
</dbReference>
<dbReference type="InterPro" id="IPR011613">
    <property type="entry name" value="GH15-like"/>
</dbReference>
<dbReference type="EMBL" id="JACHJQ010000016">
    <property type="protein sequence ID" value="MBB4912736.1"/>
    <property type="molecule type" value="Genomic_DNA"/>
</dbReference>
<organism evidence="3 4">
    <name type="scientific">Actinophytocola algeriensis</name>
    <dbReference type="NCBI Taxonomy" id="1768010"/>
    <lineage>
        <taxon>Bacteria</taxon>
        <taxon>Bacillati</taxon>
        <taxon>Actinomycetota</taxon>
        <taxon>Actinomycetes</taxon>
        <taxon>Pseudonocardiales</taxon>
        <taxon>Pseudonocardiaceae</taxon>
    </lineage>
</organism>
<feature type="compositionally biased region" description="Basic and acidic residues" evidence="1">
    <location>
        <begin position="91"/>
        <end position="104"/>
    </location>
</feature>
<dbReference type="InterPro" id="IPR008928">
    <property type="entry name" value="6-hairpin_glycosidase_sf"/>
</dbReference>
<evidence type="ECO:0000313" key="4">
    <source>
        <dbReference type="Proteomes" id="UP000520767"/>
    </source>
</evidence>
<dbReference type="Proteomes" id="UP000520767">
    <property type="component" value="Unassembled WGS sequence"/>
</dbReference>
<protein>
    <recommendedName>
        <fullName evidence="2">GH15-like domain-containing protein</fullName>
    </recommendedName>
</protein>
<dbReference type="InterPro" id="IPR012341">
    <property type="entry name" value="6hp_glycosidase-like_sf"/>
</dbReference>
<dbReference type="Pfam" id="PF00723">
    <property type="entry name" value="Glyco_hydro_15"/>
    <property type="match status" value="1"/>
</dbReference>
<reference evidence="3 4" key="1">
    <citation type="submission" date="2020-08" db="EMBL/GenBank/DDBJ databases">
        <title>Genomic Encyclopedia of Type Strains, Phase III (KMG-III): the genomes of soil and plant-associated and newly described type strains.</title>
        <authorList>
            <person name="Whitman W."/>
        </authorList>
    </citation>
    <scope>NUCLEOTIDE SEQUENCE [LARGE SCALE GENOMIC DNA]</scope>
    <source>
        <strain evidence="3 4">CECT 8960</strain>
    </source>
</reference>
<feature type="domain" description="GH15-like" evidence="2">
    <location>
        <begin position="36"/>
        <end position="78"/>
    </location>
</feature>
<feature type="compositionally biased region" description="Polar residues" evidence="1">
    <location>
        <begin position="79"/>
        <end position="90"/>
    </location>
</feature>
<feature type="compositionally biased region" description="Pro residues" evidence="1">
    <location>
        <begin position="105"/>
        <end position="115"/>
    </location>
</feature>